<feature type="region of interest" description="Disordered" evidence="1">
    <location>
        <begin position="1"/>
        <end position="26"/>
    </location>
</feature>
<feature type="region of interest" description="Disordered" evidence="1">
    <location>
        <begin position="244"/>
        <end position="272"/>
    </location>
</feature>
<dbReference type="OMA" id="EEATWIC"/>
<organism evidence="3">
    <name type="scientific">Oryza brachyantha</name>
    <name type="common">malo sina</name>
    <dbReference type="NCBI Taxonomy" id="4533"/>
    <lineage>
        <taxon>Eukaryota</taxon>
        <taxon>Viridiplantae</taxon>
        <taxon>Streptophyta</taxon>
        <taxon>Embryophyta</taxon>
        <taxon>Tracheophyta</taxon>
        <taxon>Spermatophyta</taxon>
        <taxon>Magnoliopsida</taxon>
        <taxon>Liliopsida</taxon>
        <taxon>Poales</taxon>
        <taxon>Poaceae</taxon>
        <taxon>BOP clade</taxon>
        <taxon>Oryzoideae</taxon>
        <taxon>Oryzeae</taxon>
        <taxon>Oryzinae</taxon>
        <taxon>Oryza</taxon>
    </lineage>
</organism>
<dbReference type="PROSITE" id="PS00028">
    <property type="entry name" value="ZINC_FINGER_C2H2_1"/>
    <property type="match status" value="2"/>
</dbReference>
<reference evidence="3" key="2">
    <citation type="submission" date="2013-04" db="UniProtKB">
        <authorList>
            <consortium name="EnsemblPlants"/>
        </authorList>
    </citation>
    <scope>IDENTIFICATION</scope>
</reference>
<evidence type="ECO:0000256" key="1">
    <source>
        <dbReference type="SAM" id="MobiDB-lite"/>
    </source>
</evidence>
<feature type="domain" description="C2H2-type" evidence="2">
    <location>
        <begin position="332"/>
        <end position="354"/>
    </location>
</feature>
<dbReference type="HOGENOM" id="CLU_022290_0_0_1"/>
<dbReference type="eggNOG" id="KOG2186">
    <property type="taxonomic scope" value="Eukaryota"/>
</dbReference>
<proteinExistence type="predicted"/>
<reference evidence="3" key="1">
    <citation type="journal article" date="2013" name="Nat. Commun.">
        <title>Whole-genome sequencing of Oryza brachyantha reveals mechanisms underlying Oryza genome evolution.</title>
        <authorList>
            <person name="Chen J."/>
            <person name="Huang Q."/>
            <person name="Gao D."/>
            <person name="Wang J."/>
            <person name="Lang Y."/>
            <person name="Liu T."/>
            <person name="Li B."/>
            <person name="Bai Z."/>
            <person name="Luis Goicoechea J."/>
            <person name="Liang C."/>
            <person name="Chen C."/>
            <person name="Zhang W."/>
            <person name="Sun S."/>
            <person name="Liao Y."/>
            <person name="Zhang X."/>
            <person name="Yang L."/>
            <person name="Song C."/>
            <person name="Wang M."/>
            <person name="Shi J."/>
            <person name="Liu G."/>
            <person name="Liu J."/>
            <person name="Zhou H."/>
            <person name="Zhou W."/>
            <person name="Yu Q."/>
            <person name="An N."/>
            <person name="Chen Y."/>
            <person name="Cai Q."/>
            <person name="Wang B."/>
            <person name="Liu B."/>
            <person name="Min J."/>
            <person name="Huang Y."/>
            <person name="Wu H."/>
            <person name="Li Z."/>
            <person name="Zhang Y."/>
            <person name="Yin Y."/>
            <person name="Song W."/>
            <person name="Jiang J."/>
            <person name="Jackson S.A."/>
            <person name="Wing R.A."/>
            <person name="Wang J."/>
            <person name="Chen M."/>
        </authorList>
    </citation>
    <scope>NUCLEOTIDE SEQUENCE [LARGE SCALE GENOMIC DNA]</scope>
    <source>
        <strain evidence="3">cv. IRGC 101232</strain>
    </source>
</reference>
<dbReference type="GO" id="GO:0008270">
    <property type="term" value="F:zinc ion binding"/>
    <property type="evidence" value="ECO:0007669"/>
    <property type="project" value="InterPro"/>
</dbReference>
<dbReference type="SMART" id="SM00355">
    <property type="entry name" value="ZnF_C2H2"/>
    <property type="match status" value="6"/>
</dbReference>
<dbReference type="InterPro" id="IPR003604">
    <property type="entry name" value="Matrin/U1-like-C_Znf_C2H2"/>
</dbReference>
<dbReference type="STRING" id="4533.J3MXJ6"/>
<protein>
    <recommendedName>
        <fullName evidence="2">C2H2-type domain-containing protein</fullName>
    </recommendedName>
</protein>
<feature type="region of interest" description="Disordered" evidence="1">
    <location>
        <begin position="185"/>
        <end position="205"/>
    </location>
</feature>
<dbReference type="Proteomes" id="UP000006038">
    <property type="component" value="Chromosome 9"/>
</dbReference>
<feature type="domain" description="C2H2-type" evidence="2">
    <location>
        <begin position="279"/>
        <end position="301"/>
    </location>
</feature>
<dbReference type="GO" id="GO:0003676">
    <property type="term" value="F:nucleic acid binding"/>
    <property type="evidence" value="ECO:0007669"/>
    <property type="project" value="InterPro"/>
</dbReference>
<dbReference type="PANTHER" id="PTHR47487:SF9">
    <property type="entry name" value="OS09G0421700 PROTEIN"/>
    <property type="match status" value="1"/>
</dbReference>
<feature type="region of interest" description="Disordered" evidence="1">
    <location>
        <begin position="62"/>
        <end position="104"/>
    </location>
</feature>
<name>J3MXJ6_ORYBR</name>
<dbReference type="Gene3D" id="3.30.160.60">
    <property type="entry name" value="Classic Zinc Finger"/>
    <property type="match status" value="6"/>
</dbReference>
<dbReference type="SUPFAM" id="SSF57667">
    <property type="entry name" value="beta-beta-alpha zinc fingers"/>
    <property type="match status" value="6"/>
</dbReference>
<accession>J3MXJ6</accession>
<dbReference type="PANTHER" id="PTHR47487">
    <property type="entry name" value="OS06G0651300 PROTEIN-RELATED"/>
    <property type="match status" value="1"/>
</dbReference>
<dbReference type="InterPro" id="IPR013087">
    <property type="entry name" value="Znf_C2H2_type"/>
</dbReference>
<keyword evidence="4" id="KW-1185">Reference proteome</keyword>
<evidence type="ECO:0000313" key="4">
    <source>
        <dbReference type="Proteomes" id="UP000006038"/>
    </source>
</evidence>
<dbReference type="EnsemblPlants" id="OB09G17250.1">
    <property type="protein sequence ID" value="OB09G17250.1"/>
    <property type="gene ID" value="OB09G17250"/>
</dbReference>
<dbReference type="InterPro" id="IPR036236">
    <property type="entry name" value="Znf_C2H2_sf"/>
</dbReference>
<feature type="compositionally biased region" description="Gly residues" evidence="1">
    <location>
        <begin position="1"/>
        <end position="11"/>
    </location>
</feature>
<feature type="compositionally biased region" description="Basic and acidic residues" evidence="1">
    <location>
        <begin position="244"/>
        <end position="265"/>
    </location>
</feature>
<feature type="compositionally biased region" description="Low complexity" evidence="1">
    <location>
        <begin position="308"/>
        <end position="319"/>
    </location>
</feature>
<dbReference type="AlphaFoldDB" id="J3MXJ6"/>
<feature type="compositionally biased region" description="Polar residues" evidence="1">
    <location>
        <begin position="185"/>
        <end position="198"/>
    </location>
</feature>
<dbReference type="Pfam" id="PF12874">
    <property type="entry name" value="zf-met"/>
    <property type="match status" value="6"/>
</dbReference>
<evidence type="ECO:0000313" key="3">
    <source>
        <dbReference type="EnsemblPlants" id="OB09G17250.1"/>
    </source>
</evidence>
<dbReference type="SMART" id="SM00451">
    <property type="entry name" value="ZnF_U1"/>
    <property type="match status" value="6"/>
</dbReference>
<evidence type="ECO:0000259" key="2">
    <source>
        <dbReference type="PROSITE" id="PS00028"/>
    </source>
</evidence>
<dbReference type="Gramene" id="OB09G17250.1">
    <property type="protein sequence ID" value="OB09G17250.1"/>
    <property type="gene ID" value="OB09G17250"/>
</dbReference>
<feature type="region of interest" description="Disordered" evidence="1">
    <location>
        <begin position="300"/>
        <end position="320"/>
    </location>
</feature>
<sequence>MELSGRGGPAGGSRFAGNPPPHGDPMAVVRDALLSQLQHDRLRQEVIVAELAKIERAMALRNASPSPSPTPRYGAAAAAATETVPNKKPSASEKPEPAVQKPTPASAWSCNVCHVRTSSERNLRDHCGGQKHQAKVAELEKRAKAMAGQKAKPTARWSCSICQVSCTGEWDFDVHLKGQRHQASTQALLEQSKKNPGSSEKKTTTTTTTAPWICSVCQALCTCESDLHNHLKGKRHQLKVEALREAAAKQESSDPPKLAKQESSDPPKLPNKQRSEWFCSVCQARCNSASQLEDHCRSTRHQQKAESSDGSTSFTSASSEKTHEQSKALYFCEVCSVRCTSERMVSDHLGGKRHAKQEESLAFCEACKLQCNSEKMLAHHRAGRKHQAKLEEMLRGKA</sequence>